<dbReference type="Proteomes" id="UP000181942">
    <property type="component" value="Unassembled WGS sequence"/>
</dbReference>
<keyword evidence="2 5" id="KW-0238">DNA-binding</keyword>
<proteinExistence type="predicted"/>
<dbReference type="PANTHER" id="PTHR43537">
    <property type="entry name" value="TRANSCRIPTIONAL REGULATOR, GNTR FAMILY"/>
    <property type="match status" value="1"/>
</dbReference>
<evidence type="ECO:0000313" key="6">
    <source>
        <dbReference type="Proteomes" id="UP000181942"/>
    </source>
</evidence>
<keyword evidence="3" id="KW-0804">Transcription</keyword>
<dbReference type="InterPro" id="IPR000524">
    <property type="entry name" value="Tscrpt_reg_HTH_GntR"/>
</dbReference>
<dbReference type="OrthoDB" id="8680240at2"/>
<dbReference type="Gene3D" id="1.20.120.530">
    <property type="entry name" value="GntR ligand-binding domain-like"/>
    <property type="match status" value="1"/>
</dbReference>
<dbReference type="RefSeq" id="WP_075030150.1">
    <property type="nucleotide sequence ID" value="NZ_FONR01000011.1"/>
</dbReference>
<reference evidence="5 6" key="1">
    <citation type="submission" date="2016-10" db="EMBL/GenBank/DDBJ databases">
        <authorList>
            <person name="de Groot N.N."/>
        </authorList>
    </citation>
    <scope>NUCLEOTIDE SEQUENCE [LARGE SCALE GENOMIC DNA]</scope>
    <source>
        <strain evidence="5 6">OK461</strain>
    </source>
</reference>
<evidence type="ECO:0000313" key="5">
    <source>
        <dbReference type="EMBL" id="SFF75998.1"/>
    </source>
</evidence>
<evidence type="ECO:0000259" key="4">
    <source>
        <dbReference type="PROSITE" id="PS50949"/>
    </source>
</evidence>
<dbReference type="InterPro" id="IPR036388">
    <property type="entry name" value="WH-like_DNA-bd_sf"/>
</dbReference>
<evidence type="ECO:0000256" key="2">
    <source>
        <dbReference type="ARBA" id="ARBA00023125"/>
    </source>
</evidence>
<feature type="domain" description="HTH gntR-type" evidence="4">
    <location>
        <begin position="8"/>
        <end position="75"/>
    </location>
</feature>
<name>A0A1I2LBU6_9ACTN</name>
<dbReference type="SUPFAM" id="SSF46785">
    <property type="entry name" value="Winged helix' DNA-binding domain"/>
    <property type="match status" value="1"/>
</dbReference>
<dbReference type="SMART" id="SM00345">
    <property type="entry name" value="HTH_GNTR"/>
    <property type="match status" value="1"/>
</dbReference>
<dbReference type="GO" id="GO:0003700">
    <property type="term" value="F:DNA-binding transcription factor activity"/>
    <property type="evidence" value="ECO:0007669"/>
    <property type="project" value="InterPro"/>
</dbReference>
<dbReference type="PANTHER" id="PTHR43537:SF20">
    <property type="entry name" value="HTH-TYPE TRANSCRIPTIONAL REPRESSOR GLAR"/>
    <property type="match status" value="1"/>
</dbReference>
<dbReference type="GO" id="GO:0003677">
    <property type="term" value="F:DNA binding"/>
    <property type="evidence" value="ECO:0007669"/>
    <property type="project" value="UniProtKB-KW"/>
</dbReference>
<dbReference type="CDD" id="cd07377">
    <property type="entry name" value="WHTH_GntR"/>
    <property type="match status" value="1"/>
</dbReference>
<dbReference type="InterPro" id="IPR011711">
    <property type="entry name" value="GntR_C"/>
</dbReference>
<dbReference type="Pfam" id="PF07729">
    <property type="entry name" value="FCD"/>
    <property type="match status" value="1"/>
</dbReference>
<dbReference type="InterPro" id="IPR008920">
    <property type="entry name" value="TF_FadR/GntR_C"/>
</dbReference>
<dbReference type="SUPFAM" id="SSF48008">
    <property type="entry name" value="GntR ligand-binding domain-like"/>
    <property type="match status" value="1"/>
</dbReference>
<dbReference type="SMART" id="SM00895">
    <property type="entry name" value="FCD"/>
    <property type="match status" value="1"/>
</dbReference>
<gene>
    <name evidence="5" type="ORF">SAMN02787118_111349</name>
</gene>
<dbReference type="InterPro" id="IPR036390">
    <property type="entry name" value="WH_DNA-bd_sf"/>
</dbReference>
<accession>A0A1I2LBU6</accession>
<evidence type="ECO:0000256" key="3">
    <source>
        <dbReference type="ARBA" id="ARBA00023163"/>
    </source>
</evidence>
<organism evidence="5 6">
    <name type="scientific">Streptomyces mirabilis</name>
    <dbReference type="NCBI Taxonomy" id="68239"/>
    <lineage>
        <taxon>Bacteria</taxon>
        <taxon>Bacillati</taxon>
        <taxon>Actinomycetota</taxon>
        <taxon>Actinomycetes</taxon>
        <taxon>Kitasatosporales</taxon>
        <taxon>Streptomycetaceae</taxon>
        <taxon>Streptomyces</taxon>
    </lineage>
</organism>
<dbReference type="Gene3D" id="1.10.10.10">
    <property type="entry name" value="Winged helix-like DNA-binding domain superfamily/Winged helix DNA-binding domain"/>
    <property type="match status" value="1"/>
</dbReference>
<sequence>MARGAGQQTRSEVVQDRIRADILGGRFRPGQRLKFPELSEQYGVSTGAVREALLKLVAKNLVSSEAHHGFQVTDVTARGLADLTDTRTEIESLTLSRALSEGGLAWQAQVLAAHHTFEQTPRGDGDQPSEDWLIAHADFHTALLAGCANPRLRDLAASLREEAELYRRWSRPTPAETHRWSDQAVHKEHRDLLDAVMARDSERADAVLRRMISSTSGMVLDTEPHA</sequence>
<dbReference type="AlphaFoldDB" id="A0A1I2LBU6"/>
<dbReference type="Pfam" id="PF00392">
    <property type="entry name" value="GntR"/>
    <property type="match status" value="1"/>
</dbReference>
<dbReference type="PROSITE" id="PS50949">
    <property type="entry name" value="HTH_GNTR"/>
    <property type="match status" value="1"/>
</dbReference>
<keyword evidence="1" id="KW-0805">Transcription regulation</keyword>
<dbReference type="EMBL" id="FONR01000011">
    <property type="protein sequence ID" value="SFF75998.1"/>
    <property type="molecule type" value="Genomic_DNA"/>
</dbReference>
<evidence type="ECO:0000256" key="1">
    <source>
        <dbReference type="ARBA" id="ARBA00023015"/>
    </source>
</evidence>
<protein>
    <submittedName>
        <fullName evidence="5">DNA-binding transcriptional regulator, GntR family</fullName>
    </submittedName>
</protein>